<proteinExistence type="predicted"/>
<keyword evidence="2" id="KW-1185">Reference proteome</keyword>
<reference evidence="1" key="1">
    <citation type="submission" date="2020-07" db="EMBL/GenBank/DDBJ databases">
        <title>Clarias magur genome sequencing, assembly and annotation.</title>
        <authorList>
            <person name="Kushwaha B."/>
            <person name="Kumar R."/>
            <person name="Das P."/>
            <person name="Joshi C.G."/>
            <person name="Kumar D."/>
            <person name="Nagpure N.S."/>
            <person name="Pandey M."/>
            <person name="Agarwal S."/>
            <person name="Srivastava S."/>
            <person name="Singh M."/>
            <person name="Sahoo L."/>
            <person name="Jayasankar P."/>
            <person name="Meher P.K."/>
            <person name="Koringa P.G."/>
            <person name="Iquebal M.A."/>
            <person name="Das S.P."/>
            <person name="Bit A."/>
            <person name="Patnaik S."/>
            <person name="Patel N."/>
            <person name="Shah T.M."/>
            <person name="Hinsu A."/>
            <person name="Jena J.K."/>
        </authorList>
    </citation>
    <scope>NUCLEOTIDE SEQUENCE</scope>
    <source>
        <strain evidence="1">CIFAMagur01</strain>
        <tissue evidence="1">Testis</tissue>
    </source>
</reference>
<feature type="non-terminal residue" evidence="1">
    <location>
        <position position="53"/>
    </location>
</feature>
<accession>A0A8J4TC02</accession>
<dbReference type="EMBL" id="QNUK01000406">
    <property type="protein sequence ID" value="KAF5893876.1"/>
    <property type="molecule type" value="Genomic_DNA"/>
</dbReference>
<evidence type="ECO:0000313" key="2">
    <source>
        <dbReference type="Proteomes" id="UP000727407"/>
    </source>
</evidence>
<gene>
    <name evidence="1" type="ORF">DAT39_016409</name>
</gene>
<evidence type="ECO:0000313" key="1">
    <source>
        <dbReference type="EMBL" id="KAF5893876.1"/>
    </source>
</evidence>
<comment type="caution">
    <text evidence="1">The sequence shown here is derived from an EMBL/GenBank/DDBJ whole genome shotgun (WGS) entry which is preliminary data.</text>
</comment>
<protein>
    <submittedName>
        <fullName evidence="1">Uncharacterized protein</fullName>
    </submittedName>
</protein>
<organism evidence="1 2">
    <name type="scientific">Clarias magur</name>
    <name type="common">Asian catfish</name>
    <name type="synonym">Macropteronotus magur</name>
    <dbReference type="NCBI Taxonomy" id="1594786"/>
    <lineage>
        <taxon>Eukaryota</taxon>
        <taxon>Metazoa</taxon>
        <taxon>Chordata</taxon>
        <taxon>Craniata</taxon>
        <taxon>Vertebrata</taxon>
        <taxon>Euteleostomi</taxon>
        <taxon>Actinopterygii</taxon>
        <taxon>Neopterygii</taxon>
        <taxon>Teleostei</taxon>
        <taxon>Ostariophysi</taxon>
        <taxon>Siluriformes</taxon>
        <taxon>Clariidae</taxon>
        <taxon>Clarias</taxon>
    </lineage>
</organism>
<sequence>MTGQEESDYSRVFAQQSVCESGDEENVRRAAWMWYFQGASNTMPVTDSSVNFL</sequence>
<name>A0A8J4TC02_CLAMG</name>
<dbReference type="AlphaFoldDB" id="A0A8J4TC02"/>
<dbReference type="Proteomes" id="UP000727407">
    <property type="component" value="Unassembled WGS sequence"/>
</dbReference>